<evidence type="ECO:0000256" key="1">
    <source>
        <dbReference type="ARBA" id="ARBA00004196"/>
    </source>
</evidence>
<keyword evidence="5" id="KW-0812">Transmembrane</keyword>
<dbReference type="AlphaFoldDB" id="A0A9K3L144"/>
<keyword evidence="3" id="KW-0677">Repeat</keyword>
<keyword evidence="5" id="KW-1133">Transmembrane helix</keyword>
<dbReference type="EMBL" id="JAGRRH010000017">
    <property type="protein sequence ID" value="KAG7352831.1"/>
    <property type="molecule type" value="Genomic_DNA"/>
</dbReference>
<evidence type="ECO:0000313" key="7">
    <source>
        <dbReference type="Proteomes" id="UP000693970"/>
    </source>
</evidence>
<dbReference type="PANTHER" id="PTHR48059:SF30">
    <property type="entry name" value="OS06G0587000 PROTEIN"/>
    <property type="match status" value="1"/>
</dbReference>
<evidence type="ECO:0000256" key="2">
    <source>
        <dbReference type="ARBA" id="ARBA00022614"/>
    </source>
</evidence>
<feature type="region of interest" description="Disordered" evidence="4">
    <location>
        <begin position="57"/>
        <end position="90"/>
    </location>
</feature>
<dbReference type="PANTHER" id="PTHR48059">
    <property type="entry name" value="POLYGALACTURONASE INHIBITOR 1"/>
    <property type="match status" value="1"/>
</dbReference>
<dbReference type="OrthoDB" id="49138at2759"/>
<dbReference type="Pfam" id="PF00560">
    <property type="entry name" value="LRR_1"/>
    <property type="match status" value="5"/>
</dbReference>
<evidence type="ECO:0000256" key="4">
    <source>
        <dbReference type="SAM" id="MobiDB-lite"/>
    </source>
</evidence>
<organism evidence="6 7">
    <name type="scientific">Nitzschia inconspicua</name>
    <dbReference type="NCBI Taxonomy" id="303405"/>
    <lineage>
        <taxon>Eukaryota</taxon>
        <taxon>Sar</taxon>
        <taxon>Stramenopiles</taxon>
        <taxon>Ochrophyta</taxon>
        <taxon>Bacillariophyta</taxon>
        <taxon>Bacillariophyceae</taxon>
        <taxon>Bacillariophycidae</taxon>
        <taxon>Bacillariales</taxon>
        <taxon>Bacillariaceae</taxon>
        <taxon>Nitzschia</taxon>
    </lineage>
</organism>
<feature type="compositionally biased region" description="Basic and acidic residues" evidence="4">
    <location>
        <begin position="131"/>
        <end position="147"/>
    </location>
</feature>
<feature type="region of interest" description="Disordered" evidence="4">
    <location>
        <begin position="117"/>
        <end position="193"/>
    </location>
</feature>
<accession>A0A9K3L144</accession>
<evidence type="ECO:0000256" key="5">
    <source>
        <dbReference type="SAM" id="Phobius"/>
    </source>
</evidence>
<comment type="subcellular location">
    <subcellularLocation>
        <location evidence="1">Cell envelope</location>
    </subcellularLocation>
</comment>
<dbReference type="Proteomes" id="UP000693970">
    <property type="component" value="Unassembled WGS sequence"/>
</dbReference>
<feature type="compositionally biased region" description="Low complexity" evidence="4">
    <location>
        <begin position="169"/>
        <end position="180"/>
    </location>
</feature>
<reference evidence="6" key="2">
    <citation type="submission" date="2021-04" db="EMBL/GenBank/DDBJ databases">
        <authorList>
            <person name="Podell S."/>
        </authorList>
    </citation>
    <scope>NUCLEOTIDE SEQUENCE</scope>
    <source>
        <strain evidence="6">Hildebrandi</strain>
    </source>
</reference>
<feature type="transmembrane region" description="Helical" evidence="5">
    <location>
        <begin position="198"/>
        <end position="220"/>
    </location>
</feature>
<name>A0A9K3L144_9STRA</name>
<dbReference type="InterPro" id="IPR001611">
    <property type="entry name" value="Leu-rich_rpt"/>
</dbReference>
<keyword evidence="2" id="KW-0433">Leucine-rich repeat</keyword>
<dbReference type="InterPro" id="IPR051848">
    <property type="entry name" value="PGIP"/>
</dbReference>
<proteinExistence type="predicted"/>
<gene>
    <name evidence="6" type="ORF">IV203_008879</name>
</gene>
<reference evidence="6" key="1">
    <citation type="journal article" date="2021" name="Sci. Rep.">
        <title>Diploid genomic architecture of Nitzschia inconspicua, an elite biomass production diatom.</title>
        <authorList>
            <person name="Oliver A."/>
            <person name="Podell S."/>
            <person name="Pinowska A."/>
            <person name="Traller J.C."/>
            <person name="Smith S.R."/>
            <person name="McClure R."/>
            <person name="Beliaev A."/>
            <person name="Bohutskyi P."/>
            <person name="Hill E.A."/>
            <person name="Rabines A."/>
            <person name="Zheng H."/>
            <person name="Allen L.Z."/>
            <person name="Kuo A."/>
            <person name="Grigoriev I.V."/>
            <person name="Allen A.E."/>
            <person name="Hazlebeck D."/>
            <person name="Allen E.E."/>
        </authorList>
    </citation>
    <scope>NUCLEOTIDE SEQUENCE</scope>
    <source>
        <strain evidence="6">Hildebrandi</strain>
    </source>
</reference>
<comment type="caution">
    <text evidence="6">The sequence shown here is derived from an EMBL/GenBank/DDBJ whole genome shotgun (WGS) entry which is preliminary data.</text>
</comment>
<evidence type="ECO:0000256" key="3">
    <source>
        <dbReference type="ARBA" id="ARBA00022737"/>
    </source>
</evidence>
<keyword evidence="5" id="KW-0472">Membrane</keyword>
<protein>
    <submittedName>
        <fullName evidence="6">Leucine rich repeat LRR-containing protein</fullName>
    </submittedName>
</protein>
<keyword evidence="7" id="KW-1185">Reference proteome</keyword>
<feature type="region of interest" description="Disordered" evidence="4">
    <location>
        <begin position="590"/>
        <end position="610"/>
    </location>
</feature>
<evidence type="ECO:0000313" key="6">
    <source>
        <dbReference type="EMBL" id="KAG7352831.1"/>
    </source>
</evidence>
<sequence>MAANPFDAESVDMENSVYDETPETNYFKMMMQENEAGRITSDDRDAEDSVLGGVTLASMLGNDKQKKKKFSAPPPESYAVPHHNPSPAETLSIVGVEDDVSTIANDTVNETTKAFFNSHGTKEASQPRIRLFKEYKTPEKSKKKSESSTEDDETAPETPPGMIRVPGRSSQASEETASSKSSKKQMKSSPPPVRPKRVYIVAGVLAVILFASIIALSVALSGMRDTSSSGSVSAVEEDEDVFDTWPDLDIGDLGTGAPTFSDSTSGPVASSLDTDATFDELYRLLLNRGVIPEDVEEDPKSPQLQAMIWLSEDPNFYNYLEHRMLQRWTLAVLYYSMNPTDVSRGRKHRGLVDGWLEYTNECLWFTSGQRDPCDDSGNFERLNIQQSNLGGSLPSEIALLSNSLRYINLDGNNLQGAIPTSLAQLTLLELLSIRQNSLVGTIISEIGALTNLLRLNLGRNQLSGIIPPEIGDLTSLEILRLDQNDLIGEIPVEIGNLAATLVSLSLNGNSLSGRIPVEISTMTTLKELYIGNNDLSGDLPRDVCRLSELEFISVDCEAQGCRCCTECAEDVIETASPTLTPTAEILETESPTLTPTAETLAPSPAPTTSDPTPCLDAIEALDTCYTPGEAIDLIFSSCNPVEDDWVGIFLSDKDVTQLPNPPVWSWACGTRNCREAVNTQEMSLSQVHAASNAWPLDEGEYFLILARNSAQPYTAFAVSDTFSVQRVC</sequence>
<dbReference type="FunFam" id="3.80.10.10:FF:000041">
    <property type="entry name" value="LRR receptor-like serine/threonine-protein kinase ERECTA"/>
    <property type="match status" value="1"/>
</dbReference>